<evidence type="ECO:0000256" key="4">
    <source>
        <dbReference type="ARBA" id="ARBA00022741"/>
    </source>
</evidence>
<keyword evidence="3" id="KW-1003">Cell membrane</keyword>
<dbReference type="InterPro" id="IPR003593">
    <property type="entry name" value="AAA+_ATPase"/>
</dbReference>
<dbReference type="InterPro" id="IPR003439">
    <property type="entry name" value="ABC_transporter-like_ATP-bd"/>
</dbReference>
<dbReference type="PROSITE" id="PS50893">
    <property type="entry name" value="ABC_TRANSPORTER_2"/>
    <property type="match status" value="1"/>
</dbReference>
<dbReference type="InterPro" id="IPR047641">
    <property type="entry name" value="ABC_transpr_MalK/UgpC-like"/>
</dbReference>
<dbReference type="RefSeq" id="WP_382423626.1">
    <property type="nucleotide sequence ID" value="NZ_JBHSCW010000011.1"/>
</dbReference>
<protein>
    <submittedName>
        <fullName evidence="8">ABC transporter ATP-binding protein</fullName>
    </submittedName>
</protein>
<feature type="domain" description="ABC transporter" evidence="7">
    <location>
        <begin position="3"/>
        <end position="233"/>
    </location>
</feature>
<reference evidence="9" key="1">
    <citation type="journal article" date="2019" name="Int. J. Syst. Evol. Microbiol.">
        <title>The Global Catalogue of Microorganisms (GCM) 10K type strain sequencing project: providing services to taxonomists for standard genome sequencing and annotation.</title>
        <authorList>
            <consortium name="The Broad Institute Genomics Platform"/>
            <consortium name="The Broad Institute Genome Sequencing Center for Infectious Disease"/>
            <person name="Wu L."/>
            <person name="Ma J."/>
        </authorList>
    </citation>
    <scope>NUCLEOTIDE SEQUENCE [LARGE SCALE GENOMIC DNA]</scope>
    <source>
        <strain evidence="9">CECT 8472</strain>
    </source>
</reference>
<dbReference type="GO" id="GO:0005524">
    <property type="term" value="F:ATP binding"/>
    <property type="evidence" value="ECO:0007669"/>
    <property type="project" value="UniProtKB-KW"/>
</dbReference>
<dbReference type="Proteomes" id="UP001595799">
    <property type="component" value="Unassembled WGS sequence"/>
</dbReference>
<accession>A0ABV8URN7</accession>
<dbReference type="Gene3D" id="3.40.50.300">
    <property type="entry name" value="P-loop containing nucleotide triphosphate hydrolases"/>
    <property type="match status" value="1"/>
</dbReference>
<dbReference type="CDD" id="cd03259">
    <property type="entry name" value="ABC_Carb_Solutes_like"/>
    <property type="match status" value="1"/>
</dbReference>
<sequence>MSVELVEVSKVVGSETHIRSVSMKLDPGSLNVLLGPTLSGKTSLMRLMAGLDEPTSGRVLANGRDVTGVPVRKRDVAMVYQQFINYPTLSVYENIASPLRVARRPKEEIDREVREAAELLKITDMLQRTPLELSGGQQQRTALARALVKGADLVLLDEPLANLDYKLREELREELPRVFSESGTVLVYATTEPTEALLLGGNTATLHEGAVTQFGPTLEVYRRPHDLLTAQVFSDPPMNLLKVDLQGGQVRLPDGSFVPATGLLQSLSEGAYTLGMRPHHLYLERPSDSALEVMTEVSVTEITGSESFVHVSYSAERWVVLAHGVQDLAAGDRLAVHIDPGRLFVFGPDEQLVASPAMQAAA</sequence>
<dbReference type="Gene3D" id="2.40.50.100">
    <property type="match status" value="1"/>
</dbReference>
<dbReference type="Pfam" id="PF00005">
    <property type="entry name" value="ABC_tran"/>
    <property type="match status" value="1"/>
</dbReference>
<evidence type="ECO:0000256" key="6">
    <source>
        <dbReference type="ARBA" id="ARBA00023136"/>
    </source>
</evidence>
<keyword evidence="5 8" id="KW-0067">ATP-binding</keyword>
<evidence type="ECO:0000313" key="9">
    <source>
        <dbReference type="Proteomes" id="UP001595799"/>
    </source>
</evidence>
<evidence type="ECO:0000313" key="8">
    <source>
        <dbReference type="EMBL" id="MFC4353251.1"/>
    </source>
</evidence>
<dbReference type="EMBL" id="JBHSCW010000011">
    <property type="protein sequence ID" value="MFC4353251.1"/>
    <property type="molecule type" value="Genomic_DNA"/>
</dbReference>
<evidence type="ECO:0000256" key="5">
    <source>
        <dbReference type="ARBA" id="ARBA00022840"/>
    </source>
</evidence>
<dbReference type="SMART" id="SM00382">
    <property type="entry name" value="AAA"/>
    <property type="match status" value="1"/>
</dbReference>
<evidence type="ECO:0000256" key="1">
    <source>
        <dbReference type="ARBA" id="ARBA00005417"/>
    </source>
</evidence>
<keyword evidence="6" id="KW-0472">Membrane</keyword>
<dbReference type="InterPro" id="IPR015853">
    <property type="entry name" value="ABC_transpr_FbpC"/>
</dbReference>
<dbReference type="SUPFAM" id="SSF52540">
    <property type="entry name" value="P-loop containing nucleoside triphosphate hydrolases"/>
    <property type="match status" value="1"/>
</dbReference>
<dbReference type="InterPro" id="IPR013611">
    <property type="entry name" value="Transp-assoc_OB_typ2"/>
</dbReference>
<organism evidence="8 9">
    <name type="scientific">Fodinicurvata halophila</name>
    <dbReference type="NCBI Taxonomy" id="1419723"/>
    <lineage>
        <taxon>Bacteria</taxon>
        <taxon>Pseudomonadati</taxon>
        <taxon>Pseudomonadota</taxon>
        <taxon>Alphaproteobacteria</taxon>
        <taxon>Rhodospirillales</taxon>
        <taxon>Rhodovibrionaceae</taxon>
        <taxon>Fodinicurvata</taxon>
    </lineage>
</organism>
<proteinExistence type="inferred from homology"/>
<evidence type="ECO:0000259" key="7">
    <source>
        <dbReference type="PROSITE" id="PS50893"/>
    </source>
</evidence>
<comment type="similarity">
    <text evidence="1">Belongs to the ABC transporter superfamily.</text>
</comment>
<dbReference type="Pfam" id="PF08402">
    <property type="entry name" value="TOBE_2"/>
    <property type="match status" value="1"/>
</dbReference>
<gene>
    <name evidence="8" type="ORF">ACFOW6_17010</name>
</gene>
<dbReference type="Gene3D" id="2.40.50.140">
    <property type="entry name" value="Nucleic acid-binding proteins"/>
    <property type="match status" value="1"/>
</dbReference>
<dbReference type="InterPro" id="IPR008995">
    <property type="entry name" value="Mo/tungstate-bd_C_term_dom"/>
</dbReference>
<evidence type="ECO:0000256" key="3">
    <source>
        <dbReference type="ARBA" id="ARBA00022475"/>
    </source>
</evidence>
<comment type="caution">
    <text evidence="8">The sequence shown here is derived from an EMBL/GenBank/DDBJ whole genome shotgun (WGS) entry which is preliminary data.</text>
</comment>
<evidence type="ECO:0000256" key="2">
    <source>
        <dbReference type="ARBA" id="ARBA00022448"/>
    </source>
</evidence>
<keyword evidence="4" id="KW-0547">Nucleotide-binding</keyword>
<keyword evidence="2" id="KW-0813">Transport</keyword>
<dbReference type="InterPro" id="IPR027417">
    <property type="entry name" value="P-loop_NTPase"/>
</dbReference>
<dbReference type="InterPro" id="IPR012340">
    <property type="entry name" value="NA-bd_OB-fold"/>
</dbReference>
<dbReference type="PANTHER" id="PTHR43875">
    <property type="entry name" value="MALTODEXTRIN IMPORT ATP-BINDING PROTEIN MSMX"/>
    <property type="match status" value="1"/>
</dbReference>
<dbReference type="SUPFAM" id="SSF50331">
    <property type="entry name" value="MOP-like"/>
    <property type="match status" value="1"/>
</dbReference>
<name>A0ABV8URN7_9PROT</name>
<dbReference type="PANTHER" id="PTHR43875:SF1">
    <property type="entry name" value="OSMOPROTECTIVE COMPOUNDS UPTAKE ATP-BINDING PROTEIN GGTA"/>
    <property type="match status" value="1"/>
</dbReference>
<keyword evidence="9" id="KW-1185">Reference proteome</keyword>